<dbReference type="PROSITE" id="PS50950">
    <property type="entry name" value="ZF_THAP"/>
    <property type="match status" value="1"/>
</dbReference>
<evidence type="ECO:0000256" key="7">
    <source>
        <dbReference type="ARBA" id="ARBA00023054"/>
    </source>
</evidence>
<dbReference type="Pfam" id="PF05485">
    <property type="entry name" value="THAP"/>
    <property type="match status" value="1"/>
</dbReference>
<dbReference type="InterPro" id="IPR026516">
    <property type="entry name" value="THAP1/10"/>
</dbReference>
<accession>A0A8S1CCY4</accession>
<dbReference type="EMBL" id="CADEPI010000027">
    <property type="protein sequence ID" value="CAB3366874.1"/>
    <property type="molecule type" value="Genomic_DNA"/>
</dbReference>
<name>A0A8S1CCY4_9INSE</name>
<feature type="domain" description="THAP-type" evidence="13">
    <location>
        <begin position="1"/>
        <end position="93"/>
    </location>
</feature>
<evidence type="ECO:0000256" key="4">
    <source>
        <dbReference type="ARBA" id="ARBA00022771"/>
    </source>
</evidence>
<evidence type="ECO:0000256" key="2">
    <source>
        <dbReference type="ARBA" id="ARBA00006177"/>
    </source>
</evidence>
<dbReference type="InterPro" id="IPR038441">
    <property type="entry name" value="THAP_Znf_sf"/>
</dbReference>
<comment type="similarity">
    <text evidence="2">Belongs to the THAP1 family.</text>
</comment>
<gene>
    <name evidence="14" type="ORF">CLODIP_2_CD13326</name>
</gene>
<keyword evidence="4 12" id="KW-0863">Zinc-finger</keyword>
<evidence type="ECO:0000259" key="13">
    <source>
        <dbReference type="PROSITE" id="PS50950"/>
    </source>
</evidence>
<evidence type="ECO:0000256" key="5">
    <source>
        <dbReference type="ARBA" id="ARBA00022833"/>
    </source>
</evidence>
<dbReference type="Proteomes" id="UP000494165">
    <property type="component" value="Unassembled WGS sequence"/>
</dbReference>
<dbReference type="SUPFAM" id="SSF57716">
    <property type="entry name" value="Glucocorticoid receptor-like (DNA-binding domain)"/>
    <property type="match status" value="1"/>
</dbReference>
<reference evidence="14 15" key="1">
    <citation type="submission" date="2020-04" db="EMBL/GenBank/DDBJ databases">
        <authorList>
            <person name="Alioto T."/>
            <person name="Alioto T."/>
            <person name="Gomez Garrido J."/>
        </authorList>
    </citation>
    <scope>NUCLEOTIDE SEQUENCE [LARGE SCALE GENOMIC DNA]</scope>
</reference>
<dbReference type="AlphaFoldDB" id="A0A8S1CCY4"/>
<dbReference type="SMART" id="SM00692">
    <property type="entry name" value="DM3"/>
    <property type="match status" value="1"/>
</dbReference>
<dbReference type="PANTHER" id="PTHR46600">
    <property type="entry name" value="THAP DOMAIN-CONTAINING"/>
    <property type="match status" value="1"/>
</dbReference>
<keyword evidence="8 12" id="KW-0238">DNA-binding</keyword>
<evidence type="ECO:0000256" key="9">
    <source>
        <dbReference type="ARBA" id="ARBA00023163"/>
    </source>
</evidence>
<evidence type="ECO:0000256" key="10">
    <source>
        <dbReference type="ARBA" id="ARBA00023242"/>
    </source>
</evidence>
<sequence length="312" mass="35058">MVGCCVVGCGRNSSKPTVDSRYRNNERNVTFHQFPADTQIRNKWIAAVIIGGRVEEWQPGTNTKICSLHFNLKDIKFNERGTQILKGAIPDIPLATKKKPPRRNKAAMVKAYKNLVDDICSEEICAIEEVVTSEPVKGVELTLLKDVTEVDFDQSLLDLTNVIFDPDTPGTSSEYSFPPTPEQMEVEVEQQNAKTKKVVKSANVHTFEAPANSTENTADNDLCFSLYGEILGKMKKLNIAVSKHRPDKSMEMQKMLDSFTKLFVDEGNMPDSSSTLMHENDPFMPNTEGEKFLDDFEEEFFAIMENPGLYLS</sequence>
<dbReference type="Gene3D" id="6.20.210.20">
    <property type="entry name" value="THAP domain"/>
    <property type="match status" value="1"/>
</dbReference>
<keyword evidence="5" id="KW-0862">Zinc</keyword>
<dbReference type="InterPro" id="IPR006612">
    <property type="entry name" value="THAP_Znf"/>
</dbReference>
<evidence type="ECO:0000313" key="15">
    <source>
        <dbReference type="Proteomes" id="UP000494165"/>
    </source>
</evidence>
<evidence type="ECO:0000313" key="14">
    <source>
        <dbReference type="EMBL" id="CAB3366874.1"/>
    </source>
</evidence>
<evidence type="ECO:0000256" key="11">
    <source>
        <dbReference type="ARBA" id="ARBA00023306"/>
    </source>
</evidence>
<dbReference type="SMART" id="SM00980">
    <property type="entry name" value="THAP"/>
    <property type="match status" value="1"/>
</dbReference>
<protein>
    <recommendedName>
        <fullName evidence="13">THAP-type domain-containing protein</fullName>
    </recommendedName>
</protein>
<dbReference type="GO" id="GO:0008270">
    <property type="term" value="F:zinc ion binding"/>
    <property type="evidence" value="ECO:0007669"/>
    <property type="project" value="UniProtKB-KW"/>
</dbReference>
<keyword evidence="7" id="KW-0175">Coiled coil</keyword>
<dbReference type="OrthoDB" id="5982876at2759"/>
<evidence type="ECO:0000256" key="6">
    <source>
        <dbReference type="ARBA" id="ARBA00023015"/>
    </source>
</evidence>
<comment type="caution">
    <text evidence="14">The sequence shown here is derived from an EMBL/GenBank/DDBJ whole genome shotgun (WGS) entry which is preliminary data.</text>
</comment>
<dbReference type="GO" id="GO:0043565">
    <property type="term" value="F:sequence-specific DNA binding"/>
    <property type="evidence" value="ECO:0007669"/>
    <property type="project" value="InterPro"/>
</dbReference>
<keyword evidence="11" id="KW-0131">Cell cycle</keyword>
<comment type="subcellular location">
    <subcellularLocation>
        <location evidence="1">Nucleus</location>
        <location evidence="1">Nucleoplasm</location>
    </subcellularLocation>
</comment>
<keyword evidence="9" id="KW-0804">Transcription</keyword>
<organism evidence="14 15">
    <name type="scientific">Cloeon dipterum</name>
    <dbReference type="NCBI Taxonomy" id="197152"/>
    <lineage>
        <taxon>Eukaryota</taxon>
        <taxon>Metazoa</taxon>
        <taxon>Ecdysozoa</taxon>
        <taxon>Arthropoda</taxon>
        <taxon>Hexapoda</taxon>
        <taxon>Insecta</taxon>
        <taxon>Pterygota</taxon>
        <taxon>Palaeoptera</taxon>
        <taxon>Ephemeroptera</taxon>
        <taxon>Pisciforma</taxon>
        <taxon>Baetidae</taxon>
        <taxon>Cloeon</taxon>
    </lineage>
</organism>
<evidence type="ECO:0000256" key="1">
    <source>
        <dbReference type="ARBA" id="ARBA00004642"/>
    </source>
</evidence>
<keyword evidence="3" id="KW-0479">Metal-binding</keyword>
<evidence type="ECO:0000256" key="3">
    <source>
        <dbReference type="ARBA" id="ARBA00022723"/>
    </source>
</evidence>
<keyword evidence="6" id="KW-0805">Transcription regulation</keyword>
<evidence type="ECO:0000256" key="8">
    <source>
        <dbReference type="ARBA" id="ARBA00023125"/>
    </source>
</evidence>
<proteinExistence type="inferred from homology"/>
<keyword evidence="10" id="KW-0539">Nucleus</keyword>
<keyword evidence="15" id="KW-1185">Reference proteome</keyword>
<dbReference type="PANTHER" id="PTHR46600:SF1">
    <property type="entry name" value="THAP DOMAIN-CONTAINING PROTEIN 1"/>
    <property type="match status" value="1"/>
</dbReference>
<evidence type="ECO:0000256" key="12">
    <source>
        <dbReference type="PROSITE-ProRule" id="PRU00309"/>
    </source>
</evidence>
<dbReference type="GO" id="GO:0005654">
    <property type="term" value="C:nucleoplasm"/>
    <property type="evidence" value="ECO:0007669"/>
    <property type="project" value="UniProtKB-SubCell"/>
</dbReference>